<proteinExistence type="predicted"/>
<reference evidence="2 3" key="1">
    <citation type="submission" date="2020-10" db="EMBL/GenBank/DDBJ databases">
        <title>Plant Genome Project.</title>
        <authorList>
            <person name="Zhang R.-G."/>
        </authorList>
    </citation>
    <scope>NUCLEOTIDE SEQUENCE [LARGE SCALE GENOMIC DNA]</scope>
    <source>
        <strain evidence="2">FAFU-HL-1</strain>
        <tissue evidence="2">Leaf</tissue>
    </source>
</reference>
<protein>
    <submittedName>
        <fullName evidence="2">Uncharacterized protein</fullName>
    </submittedName>
</protein>
<sequence>MSLMTVVFMQAIFPFLLGEDEDHQSNPSKIQFNNIDLIGIVFKRIIGGFFSRKEVTGEQWSGLLARVDASNFVQASNLKKTTEYVILHDRAPDQSRSTSEASLKCFIVSKGTVGPRREILGRLFCSIILASVLLLDTNSLRHAT</sequence>
<keyword evidence="3" id="KW-1185">Reference proteome</keyword>
<name>A0A835JWJ1_9ROSI</name>
<accession>A0A835JWJ1</accession>
<evidence type="ECO:0000256" key="1">
    <source>
        <dbReference type="SAM" id="SignalP"/>
    </source>
</evidence>
<feature type="signal peptide" evidence="1">
    <location>
        <begin position="1"/>
        <end position="18"/>
    </location>
</feature>
<gene>
    <name evidence="2" type="ORF">SADUNF_Sadunf09G0126800</name>
</gene>
<comment type="caution">
    <text evidence="2">The sequence shown here is derived from an EMBL/GenBank/DDBJ whole genome shotgun (WGS) entry which is preliminary data.</text>
</comment>
<organism evidence="2 3">
    <name type="scientific">Salix dunnii</name>
    <dbReference type="NCBI Taxonomy" id="1413687"/>
    <lineage>
        <taxon>Eukaryota</taxon>
        <taxon>Viridiplantae</taxon>
        <taxon>Streptophyta</taxon>
        <taxon>Embryophyta</taxon>
        <taxon>Tracheophyta</taxon>
        <taxon>Spermatophyta</taxon>
        <taxon>Magnoliopsida</taxon>
        <taxon>eudicotyledons</taxon>
        <taxon>Gunneridae</taxon>
        <taxon>Pentapetalae</taxon>
        <taxon>rosids</taxon>
        <taxon>fabids</taxon>
        <taxon>Malpighiales</taxon>
        <taxon>Salicaceae</taxon>
        <taxon>Saliceae</taxon>
        <taxon>Salix</taxon>
    </lineage>
</organism>
<evidence type="ECO:0000313" key="2">
    <source>
        <dbReference type="EMBL" id="KAF9676323.1"/>
    </source>
</evidence>
<dbReference type="AlphaFoldDB" id="A0A835JWJ1"/>
<keyword evidence="1" id="KW-0732">Signal</keyword>
<dbReference type="Proteomes" id="UP000657918">
    <property type="component" value="Unassembled WGS sequence"/>
</dbReference>
<evidence type="ECO:0000313" key="3">
    <source>
        <dbReference type="Proteomes" id="UP000657918"/>
    </source>
</evidence>
<feature type="chain" id="PRO_5032503196" evidence="1">
    <location>
        <begin position="19"/>
        <end position="144"/>
    </location>
</feature>
<dbReference type="EMBL" id="JADGMS010000009">
    <property type="protein sequence ID" value="KAF9676323.1"/>
    <property type="molecule type" value="Genomic_DNA"/>
</dbReference>